<dbReference type="NCBIfam" id="TIGR03991">
    <property type="entry name" value="alt_bact_glmU"/>
    <property type="match status" value="1"/>
</dbReference>
<proteinExistence type="predicted"/>
<evidence type="ECO:0000313" key="3">
    <source>
        <dbReference type="EMBL" id="NIR76235.1"/>
    </source>
</evidence>
<dbReference type="PANTHER" id="PTHR43584">
    <property type="entry name" value="NUCLEOTIDYL TRANSFERASE"/>
    <property type="match status" value="1"/>
</dbReference>
<gene>
    <name evidence="3" type="ORF">GWO12_14155</name>
</gene>
<name>A0AAE4Z9G6_9BACT</name>
<evidence type="ECO:0000256" key="2">
    <source>
        <dbReference type="ARBA" id="ARBA00023315"/>
    </source>
</evidence>
<evidence type="ECO:0008006" key="5">
    <source>
        <dbReference type="Google" id="ProtNLM"/>
    </source>
</evidence>
<dbReference type="InterPro" id="IPR023917">
    <property type="entry name" value="Bifunctiontional_GlmU_bac-type"/>
</dbReference>
<dbReference type="Pfam" id="PF13562">
    <property type="entry name" value="NTP_transf_4"/>
    <property type="match status" value="1"/>
</dbReference>
<sequence>MTVGLVIFDDRVAQAWEPFALTRPAGELVFGAMTLGRRAERVFGVECLGHLAAEHLVDFHEPGGRPVLQPDDLPQDRDLIFWSARVAPDLGQRLPTPDGAATYLVDGEPAGFYAPAGALPDPAALDEPGAAAVTGASIPVEGRRLAEIWELMLHTPEQLGRDLAESGVAPAKKLPDGVYRQGDAPLRLAADVRIEPGTLFDTRDGPILIEEGTEIRAGTRLDGPARIGPRSRLLGGSFARLAAGPFSYLRGEVSETVVLGYSNKAHDGYLGHAYIGRWVNLGAFTTNSDLKNNYRPVRVWTPGGVQDTGQLKIGCFLGDHVKTGIGLLLGTGTVVGAGANVYGNEMPPVYVPPFSWGQGGALGEYRLPEFLEAAETVMARREVTLDERGRRHLERCWRRGRDEGRGG</sequence>
<dbReference type="Gene3D" id="2.160.10.10">
    <property type="entry name" value="Hexapeptide repeat proteins"/>
    <property type="match status" value="1"/>
</dbReference>
<comment type="caution">
    <text evidence="3">The sequence shown here is derived from an EMBL/GenBank/DDBJ whole genome shotgun (WGS) entry which is preliminary data.</text>
</comment>
<dbReference type="GO" id="GO:0016746">
    <property type="term" value="F:acyltransferase activity"/>
    <property type="evidence" value="ECO:0007669"/>
    <property type="project" value="UniProtKB-KW"/>
</dbReference>
<evidence type="ECO:0000256" key="1">
    <source>
        <dbReference type="ARBA" id="ARBA00022679"/>
    </source>
</evidence>
<dbReference type="PANTHER" id="PTHR43584:SF9">
    <property type="entry name" value="TRANSFERASE HEXAPEPTIDE REPEAT CONTAINING PROTEIN"/>
    <property type="match status" value="1"/>
</dbReference>
<keyword evidence="2" id="KW-0012">Acyltransferase</keyword>
<dbReference type="InterPro" id="IPR050065">
    <property type="entry name" value="GlmU-like"/>
</dbReference>
<dbReference type="GO" id="GO:0016779">
    <property type="term" value="F:nucleotidyltransferase activity"/>
    <property type="evidence" value="ECO:0007669"/>
    <property type="project" value="UniProtKB-ARBA"/>
</dbReference>
<dbReference type="AlphaFoldDB" id="A0AAE4Z9G6"/>
<dbReference type="SUPFAM" id="SSF51161">
    <property type="entry name" value="Trimeric LpxA-like enzymes"/>
    <property type="match status" value="1"/>
</dbReference>
<accession>A0AAE4Z9G6</accession>
<reference evidence="3 4" key="1">
    <citation type="submission" date="2020-01" db="EMBL/GenBank/DDBJ databases">
        <title>Genomes assembled from Gulf of Kutch pelagic sediment metagenomes.</title>
        <authorList>
            <person name="Chandrashekar M."/>
            <person name="Mahajan M.S."/>
            <person name="Dave K.J."/>
            <person name="Vatsa P."/>
            <person name="Nathani N.M."/>
        </authorList>
    </citation>
    <scope>NUCLEOTIDE SEQUENCE [LARGE SCALE GENOMIC DNA]</scope>
    <source>
        <strain evidence="3">KS3-K002</strain>
    </source>
</reference>
<protein>
    <recommendedName>
        <fullName evidence="5">UDP-N-acetylglucosamine diphosphorylase/glucosamine-1-phosphate N-acetyltransferase</fullName>
    </recommendedName>
</protein>
<dbReference type="EMBL" id="JAACAK010000114">
    <property type="protein sequence ID" value="NIR76235.1"/>
    <property type="molecule type" value="Genomic_DNA"/>
</dbReference>
<dbReference type="Proteomes" id="UP000702544">
    <property type="component" value="Unassembled WGS sequence"/>
</dbReference>
<dbReference type="InterPro" id="IPR011004">
    <property type="entry name" value="Trimer_LpxA-like_sf"/>
</dbReference>
<evidence type="ECO:0000313" key="4">
    <source>
        <dbReference type="Proteomes" id="UP000702544"/>
    </source>
</evidence>
<organism evidence="3 4">
    <name type="scientific">Candidatus Kutchimonas denitrificans</name>
    <dbReference type="NCBI Taxonomy" id="3056748"/>
    <lineage>
        <taxon>Bacteria</taxon>
        <taxon>Pseudomonadati</taxon>
        <taxon>Gemmatimonadota</taxon>
        <taxon>Gemmatimonadia</taxon>
        <taxon>Candidatus Palauibacterales</taxon>
        <taxon>Candidatus Palauibacteraceae</taxon>
        <taxon>Candidatus Kutchimonas</taxon>
    </lineage>
</organism>
<keyword evidence="1" id="KW-0808">Transferase</keyword>